<evidence type="ECO:0000313" key="1">
    <source>
        <dbReference type="EMBL" id="KAH7848599.1"/>
    </source>
</evidence>
<reference evidence="1 2" key="1">
    <citation type="journal article" date="2021" name="Hortic Res">
        <title>High-quality reference genome and annotation aids understanding of berry development for evergreen blueberry (Vaccinium darrowii).</title>
        <authorList>
            <person name="Yu J."/>
            <person name="Hulse-Kemp A.M."/>
            <person name="Babiker E."/>
            <person name="Staton M."/>
        </authorList>
    </citation>
    <scope>NUCLEOTIDE SEQUENCE [LARGE SCALE GENOMIC DNA]</scope>
    <source>
        <strain evidence="2">cv. NJ 8807/NJ 8810</strain>
        <tissue evidence="1">Young leaf</tissue>
    </source>
</reference>
<keyword evidence="2" id="KW-1185">Reference proteome</keyword>
<sequence>MVRERQTASNRWCKASEVTQTRKGKRVRRTDALPQEQPPHVEGVEADTEAEAENQEQEVPSRDGPSSDVDVGDAENVPRGGGGGGGGNAVHIKEDDRDLVTLLQECLGISQTEVRAVLNGGKSVGLTWLKENFMTVKSTDSDERVGYYLEKVGTYAWGTEGLAYLCRQLGTTSRRGVRQMCGYTTLLEAWIHEHFPTLQQPENPNYTEDLPRAHRWLPRREAGNVSVSHYRRMLDDLHADQVIFDPYKARRGDVPPIVFYTGPIRGMSIVEPYLPDRVVSPDAGAGEVNTGGSDGMKLAAIAAEVDKVYADKLSPFNMRQALRNISKKLRRNTEGEPTTPFTIESYTRCH</sequence>
<gene>
    <name evidence="1" type="ORF">Vadar_004993</name>
</gene>
<comment type="caution">
    <text evidence="1">The sequence shown here is derived from an EMBL/GenBank/DDBJ whole genome shotgun (WGS) entry which is preliminary data.</text>
</comment>
<evidence type="ECO:0000313" key="2">
    <source>
        <dbReference type="Proteomes" id="UP000828048"/>
    </source>
</evidence>
<dbReference type="Proteomes" id="UP000828048">
    <property type="component" value="Chromosome 7"/>
</dbReference>
<accession>A0ACB7Y6J9</accession>
<protein>
    <submittedName>
        <fullName evidence="1">Uncharacterized protein</fullName>
    </submittedName>
</protein>
<name>A0ACB7Y6J9_9ERIC</name>
<organism evidence="1 2">
    <name type="scientific">Vaccinium darrowii</name>
    <dbReference type="NCBI Taxonomy" id="229202"/>
    <lineage>
        <taxon>Eukaryota</taxon>
        <taxon>Viridiplantae</taxon>
        <taxon>Streptophyta</taxon>
        <taxon>Embryophyta</taxon>
        <taxon>Tracheophyta</taxon>
        <taxon>Spermatophyta</taxon>
        <taxon>Magnoliopsida</taxon>
        <taxon>eudicotyledons</taxon>
        <taxon>Gunneridae</taxon>
        <taxon>Pentapetalae</taxon>
        <taxon>asterids</taxon>
        <taxon>Ericales</taxon>
        <taxon>Ericaceae</taxon>
        <taxon>Vaccinioideae</taxon>
        <taxon>Vaccinieae</taxon>
        <taxon>Vaccinium</taxon>
    </lineage>
</organism>
<dbReference type="EMBL" id="CM037157">
    <property type="protein sequence ID" value="KAH7848599.1"/>
    <property type="molecule type" value="Genomic_DNA"/>
</dbReference>
<proteinExistence type="predicted"/>